<evidence type="ECO:0000313" key="2">
    <source>
        <dbReference type="EMBL" id="KAG5760015.1"/>
    </source>
</evidence>
<sequence>MSFGPNVKRERVPAKGRRVTQHTPPSPASNTKSFMGNEDNERSQRRYALDTSFYHWEVIKSWKQPEAALPEPLPTRLLELDAENRSFIHQVIPEFASEEAPQIALEYVEAIVLEKPGLFINKDKSGKLPMIEAARFQSPILFRVLDLLVPTYILSLLAKKCHLEQQSCPLHKVAQGRLKQSRKGKPSTSRSKLTTDKPFAVEDMVCLHGRIDIRMLQEKDRELRGALHSSLKENPEILHHIFKVDKFDKKSPQCIPLASFKILVELLSDKNFVPQQPEGLAPLQEAIKLFGQDSIDYELLFEVIKASVNKCPQSIFIKGGGVRGPTACQILEDKRTQQNAEWLVKAQDLLKKICVGAKKIYDQDKKDWISENIRDKKNEFLYSHAPLGKCFHSCDDLIP</sequence>
<dbReference type="EMBL" id="JADFTT010000587">
    <property type="protein sequence ID" value="KAG5760015.1"/>
    <property type="molecule type" value="Genomic_DNA"/>
</dbReference>
<proteinExistence type="predicted"/>
<protein>
    <submittedName>
        <fullName evidence="2">Uncharacterized protein</fullName>
    </submittedName>
</protein>
<gene>
    <name evidence="2" type="ORF">H9Q72_011874</name>
</gene>
<feature type="region of interest" description="Disordered" evidence="1">
    <location>
        <begin position="174"/>
        <end position="193"/>
    </location>
</feature>
<comment type="caution">
    <text evidence="2">The sequence shown here is derived from an EMBL/GenBank/DDBJ whole genome shotgun (WGS) entry which is preliminary data.</text>
</comment>
<dbReference type="Proteomes" id="UP000750502">
    <property type="component" value="Unassembled WGS sequence"/>
</dbReference>
<organism evidence="2 3">
    <name type="scientific">Fusarium xylarioides</name>
    <dbReference type="NCBI Taxonomy" id="221167"/>
    <lineage>
        <taxon>Eukaryota</taxon>
        <taxon>Fungi</taxon>
        <taxon>Dikarya</taxon>
        <taxon>Ascomycota</taxon>
        <taxon>Pezizomycotina</taxon>
        <taxon>Sordariomycetes</taxon>
        <taxon>Hypocreomycetidae</taxon>
        <taxon>Hypocreales</taxon>
        <taxon>Nectriaceae</taxon>
        <taxon>Fusarium</taxon>
        <taxon>Fusarium fujikuroi species complex</taxon>
    </lineage>
</organism>
<evidence type="ECO:0000313" key="3">
    <source>
        <dbReference type="Proteomes" id="UP000750502"/>
    </source>
</evidence>
<accession>A0A9P7HN20</accession>
<dbReference type="OrthoDB" id="10637508at2759"/>
<name>A0A9P7HN20_9HYPO</name>
<feature type="region of interest" description="Disordered" evidence="1">
    <location>
        <begin position="1"/>
        <end position="41"/>
    </location>
</feature>
<dbReference type="AlphaFoldDB" id="A0A9P7HN20"/>
<evidence type="ECO:0000256" key="1">
    <source>
        <dbReference type="SAM" id="MobiDB-lite"/>
    </source>
</evidence>
<reference evidence="2" key="2">
    <citation type="submission" date="2020-10" db="EMBL/GenBank/DDBJ databases">
        <authorList>
            <person name="Peck L.D."/>
            <person name="Nowell R.W."/>
            <person name="Flood J."/>
            <person name="Ryan M.J."/>
            <person name="Barraclough T.G."/>
        </authorList>
    </citation>
    <scope>NUCLEOTIDE SEQUENCE</scope>
    <source>
        <strain evidence="2">IMI 127659i</strain>
    </source>
</reference>
<reference evidence="2" key="1">
    <citation type="journal article" date="2020" name="bioRxiv">
        <title>Historical genomics reveals the evolutionary mechanisms behind multiple outbreaks of the host-specific coffee wilt pathogen Fusarium xylarioides.</title>
        <authorList>
            <person name="Peck D."/>
            <person name="Nowell R.W."/>
            <person name="Flood J."/>
            <person name="Ryan M.J."/>
            <person name="Barraclough T.G."/>
        </authorList>
    </citation>
    <scope>NUCLEOTIDE SEQUENCE</scope>
    <source>
        <strain evidence="2">IMI 127659i</strain>
    </source>
</reference>
<keyword evidence="3" id="KW-1185">Reference proteome</keyword>